<accession>A0A813U2K7</accession>
<comment type="caution">
    <text evidence="1">The sequence shown here is derived from an EMBL/GenBank/DDBJ whole genome shotgun (WGS) entry which is preliminary data.</text>
</comment>
<sequence>MINFFTIASNNPEATISLNTAFPFESRFLSWKLGSVFGSSHHSHIFHMIPTSYSELGHMRTAFFETGKVKLLIDTVFDWQKDDVQALHKLYKKSKSEKAQGKLILKIINE</sequence>
<evidence type="ECO:0000313" key="1">
    <source>
        <dbReference type="EMBL" id="CAF0817486.1"/>
    </source>
</evidence>
<dbReference type="EMBL" id="CAJOAZ010002901">
    <property type="protein sequence ID" value="CAF3969058.1"/>
    <property type="molecule type" value="Genomic_DNA"/>
</dbReference>
<dbReference type="EMBL" id="CAJNOG010000037">
    <property type="protein sequence ID" value="CAF0817486.1"/>
    <property type="molecule type" value="Genomic_DNA"/>
</dbReference>
<proteinExistence type="predicted"/>
<evidence type="ECO:0000313" key="2">
    <source>
        <dbReference type="EMBL" id="CAF3969058.1"/>
    </source>
</evidence>
<organism evidence="1 3">
    <name type="scientific">Adineta steineri</name>
    <dbReference type="NCBI Taxonomy" id="433720"/>
    <lineage>
        <taxon>Eukaryota</taxon>
        <taxon>Metazoa</taxon>
        <taxon>Spiralia</taxon>
        <taxon>Gnathifera</taxon>
        <taxon>Rotifera</taxon>
        <taxon>Eurotatoria</taxon>
        <taxon>Bdelloidea</taxon>
        <taxon>Adinetida</taxon>
        <taxon>Adinetidae</taxon>
        <taxon>Adineta</taxon>
    </lineage>
</organism>
<name>A0A813U2K7_9BILA</name>
<dbReference type="Proteomes" id="UP000663844">
    <property type="component" value="Unassembled WGS sequence"/>
</dbReference>
<dbReference type="AlphaFoldDB" id="A0A813U2K7"/>
<protein>
    <submittedName>
        <fullName evidence="1">Uncharacterized protein</fullName>
    </submittedName>
</protein>
<gene>
    <name evidence="1" type="ORF">JYZ213_LOCUS6125</name>
    <name evidence="2" type="ORF">OXD698_LOCUS27715</name>
</gene>
<dbReference type="Proteomes" id="UP000663845">
    <property type="component" value="Unassembled WGS sequence"/>
</dbReference>
<reference evidence="1" key="1">
    <citation type="submission" date="2021-02" db="EMBL/GenBank/DDBJ databases">
        <authorList>
            <person name="Nowell W R."/>
        </authorList>
    </citation>
    <scope>NUCLEOTIDE SEQUENCE</scope>
</reference>
<evidence type="ECO:0000313" key="3">
    <source>
        <dbReference type="Proteomes" id="UP000663845"/>
    </source>
</evidence>